<dbReference type="PROSITE" id="PS50297">
    <property type="entry name" value="ANK_REP_REGION"/>
    <property type="match status" value="6"/>
</dbReference>
<evidence type="ECO:0000256" key="1">
    <source>
        <dbReference type="ARBA" id="ARBA00022737"/>
    </source>
</evidence>
<dbReference type="EMBL" id="JBJJXI010000051">
    <property type="protein sequence ID" value="KAL3400377.1"/>
    <property type="molecule type" value="Genomic_DNA"/>
</dbReference>
<feature type="repeat" description="ANK" evidence="3">
    <location>
        <begin position="364"/>
        <end position="396"/>
    </location>
</feature>
<feature type="repeat" description="ANK" evidence="3">
    <location>
        <begin position="289"/>
        <end position="321"/>
    </location>
</feature>
<reference evidence="4 5" key="1">
    <citation type="journal article" date="2024" name="bioRxiv">
        <title>A reference genome for Trichogramma kaykai: A tiny desert-dwelling parasitoid wasp with competing sex-ratio distorters.</title>
        <authorList>
            <person name="Culotta J."/>
            <person name="Lindsey A.R."/>
        </authorList>
    </citation>
    <scope>NUCLEOTIDE SEQUENCE [LARGE SCALE GENOMIC DNA]</scope>
    <source>
        <strain evidence="4 5">KSX58</strain>
    </source>
</reference>
<feature type="repeat" description="ANK" evidence="3">
    <location>
        <begin position="400"/>
        <end position="432"/>
    </location>
</feature>
<dbReference type="PANTHER" id="PTHR24198:SF165">
    <property type="entry name" value="ANKYRIN REPEAT-CONTAINING PROTEIN-RELATED"/>
    <property type="match status" value="1"/>
</dbReference>
<feature type="repeat" description="ANK" evidence="3">
    <location>
        <begin position="173"/>
        <end position="205"/>
    </location>
</feature>
<dbReference type="Pfam" id="PF12796">
    <property type="entry name" value="Ank_2"/>
    <property type="match status" value="3"/>
</dbReference>
<dbReference type="Proteomes" id="UP001627154">
    <property type="component" value="Unassembled WGS sequence"/>
</dbReference>
<dbReference type="SMART" id="SM00248">
    <property type="entry name" value="ANK"/>
    <property type="match status" value="11"/>
</dbReference>
<dbReference type="PRINTS" id="PR01415">
    <property type="entry name" value="ANKYRIN"/>
</dbReference>
<feature type="repeat" description="ANK" evidence="3">
    <location>
        <begin position="246"/>
        <end position="278"/>
    </location>
</feature>
<keyword evidence="2 3" id="KW-0040">ANK repeat</keyword>
<keyword evidence="1" id="KW-0677">Repeat</keyword>
<dbReference type="PANTHER" id="PTHR24198">
    <property type="entry name" value="ANKYRIN REPEAT AND PROTEIN KINASE DOMAIN-CONTAINING PROTEIN"/>
    <property type="match status" value="1"/>
</dbReference>
<evidence type="ECO:0000313" key="4">
    <source>
        <dbReference type="EMBL" id="KAL3400377.1"/>
    </source>
</evidence>
<protein>
    <recommendedName>
        <fullName evidence="6">Peptidase A2 domain-containing protein</fullName>
    </recommendedName>
</protein>
<dbReference type="AlphaFoldDB" id="A0ABD2X681"/>
<evidence type="ECO:0000313" key="5">
    <source>
        <dbReference type="Proteomes" id="UP001627154"/>
    </source>
</evidence>
<dbReference type="InterPro" id="IPR036770">
    <property type="entry name" value="Ankyrin_rpt-contain_sf"/>
</dbReference>
<dbReference type="Gene3D" id="1.25.40.20">
    <property type="entry name" value="Ankyrin repeat-containing domain"/>
    <property type="match status" value="4"/>
</dbReference>
<dbReference type="SUPFAM" id="SSF48403">
    <property type="entry name" value="Ankyrin repeat"/>
    <property type="match status" value="2"/>
</dbReference>
<organism evidence="4 5">
    <name type="scientific">Trichogramma kaykai</name>
    <dbReference type="NCBI Taxonomy" id="54128"/>
    <lineage>
        <taxon>Eukaryota</taxon>
        <taxon>Metazoa</taxon>
        <taxon>Ecdysozoa</taxon>
        <taxon>Arthropoda</taxon>
        <taxon>Hexapoda</taxon>
        <taxon>Insecta</taxon>
        <taxon>Pterygota</taxon>
        <taxon>Neoptera</taxon>
        <taxon>Endopterygota</taxon>
        <taxon>Hymenoptera</taxon>
        <taxon>Apocrita</taxon>
        <taxon>Proctotrupomorpha</taxon>
        <taxon>Chalcidoidea</taxon>
        <taxon>Trichogrammatidae</taxon>
        <taxon>Trichogramma</taxon>
    </lineage>
</organism>
<dbReference type="Pfam" id="PF13857">
    <property type="entry name" value="Ank_5"/>
    <property type="match status" value="1"/>
</dbReference>
<accession>A0ABD2X681</accession>
<dbReference type="PROSITE" id="PS50088">
    <property type="entry name" value="ANK_REPEAT"/>
    <property type="match status" value="6"/>
</dbReference>
<name>A0ABD2X681_9HYME</name>
<proteinExistence type="predicted"/>
<feature type="repeat" description="ANK" evidence="3">
    <location>
        <begin position="472"/>
        <end position="504"/>
    </location>
</feature>
<evidence type="ECO:0000256" key="2">
    <source>
        <dbReference type="ARBA" id="ARBA00023043"/>
    </source>
</evidence>
<comment type="caution">
    <text evidence="4">The sequence shown here is derived from an EMBL/GenBank/DDBJ whole genome shotgun (WGS) entry which is preliminary data.</text>
</comment>
<gene>
    <name evidence="4" type="ORF">TKK_006243</name>
</gene>
<keyword evidence="5" id="KW-1185">Reference proteome</keyword>
<dbReference type="InterPro" id="IPR002110">
    <property type="entry name" value="Ankyrin_rpt"/>
</dbReference>
<evidence type="ECO:0000256" key="3">
    <source>
        <dbReference type="PROSITE-ProRule" id="PRU00023"/>
    </source>
</evidence>
<sequence>MSYQKSLEIFREERKRMGRSIEERREFLRRIELLIRKWRGPLPELDNLFDPKEIECLLNDSIHSLVDKTTFERAKEFVQFVIKTEHTDEPELDEEGMPWLHRTTPIHNAANNTYKDIHVIIDELFKMYNSYDANYIDEYGYTHFHVACKFGLDEIVKKFLEFKPNPIHTVSETDDSPLELALENGHKKVAERLLRKGADPNLANRWGFTPLHTLNKRQGNSDLVKMFFDVNDELNQTLRVDALNDLGEAPLHLALFYGNLTMFRLLLEHDTDPNLPNGEASTPLHLNEYGNTALHYALRRGKKNIARLLLRNGANPNLANRAGLTPLRIIINFHEDYSTDLANILLETSKEVNRLVQVDEPDRSGNIPLYYALQRGNINIIKWLLKNGACPVQVNKPDHSGNTLLHYALQRGNVWITEELLRSGADPNYANKTSLTPLHVIINFHDLNSEKLANILLETSGRPVQVDKPDQWGNTPLHHASQRGNISMIKWLLKNGADPNIANEKGLTPLRVIIDCHKHRSDYLAKVLLETSQELGLEVDPKIEPVQVQVDKPDLSGNTRLTLAVGKLYPRLVDVLLDHGADCSRLIIPSEIMPEYQKWKKNFELMLVSGIIAVIERLQNRGLQFNESSFLIYYTTAMIKYGPSETSANVQESWYEDKEFAKKAKKIMMKPNLSLYDLIRLPSDEAQRQLKSTDYLEFARSKKWGKPPIGPLGKSLWEICAEHLCKNIPRARYFLNWQLAPFD</sequence>
<evidence type="ECO:0008006" key="6">
    <source>
        <dbReference type="Google" id="ProtNLM"/>
    </source>
</evidence>